<feature type="domain" description="AMP-dependent synthetase/ligase" evidence="1">
    <location>
        <begin position="56"/>
        <end position="490"/>
    </location>
</feature>
<reference evidence="3" key="1">
    <citation type="journal article" date="2024" name="Algal Res.">
        <title>Biochemical, toxicological and genomic investigation of a high-biomass producing Limnothrix strain isolated from Italian shallow drinking water reservoir.</title>
        <authorList>
            <person name="Simonazzi M."/>
            <person name="Shishido T.K."/>
            <person name="Delbaje E."/>
            <person name="Wahlsten M."/>
            <person name="Fewer D.P."/>
            <person name="Sivonen K."/>
            <person name="Pezzolesi L."/>
            <person name="Pistocchi R."/>
        </authorList>
    </citation>
    <scope>NUCLEOTIDE SEQUENCE [LARGE SCALE GENOMIC DNA]</scope>
    <source>
        <strain evidence="3">LRLZ20PSL1</strain>
    </source>
</reference>
<sequence length="662" mass="73297">MIASAFAESELFPQDRAQMGRAVDYSGAQNLTQVWVQAAQRFDTLPALRDLHLSPALELNFAELLEYLQTFAAGLQTLLSPEDTSAREEAGLVVPPRVALFADNSARWFVADQGTMAAGFANAVRSSLAETEELHYILADSGARLLIVENQKTLNRLADRLGDLPLVAIVLLSDEEPVRSGAIGDDVLLWNFLELLERGRDRLKTHPWQPPKQDPKTLATLIYTSGTTGQPKGVMLSHGNYLYQLSAFRTVVAPQAGDRVLTLLPTWHSFGRIGDYYLLCQGCVLVYTNIRQLKADLKTHRPQYMMAVPRLWESIYEGVQKQFQSQPASTQKIAQTFLGFSERYVGAKRRWQGLELRSKPAAGLEKLLAGARAIAHWPLHRLGDRLVYRKIRQATGGELRYAISGGGSLATHLEMFFEIVGVNVLVGYGLTETSPVLTVRRNWRNLRGTSGLPLPATELRSVDLETRKPLPAGEKGLILARGPQIMAGYFGKPEATAKAIDSEGWFDTGDLGWLSPIGDITITGRAKDTIVLTNGENIEPQPIEDACIRSPYISQVVLVGQDQKTLGALIVPNQEAIAAWATEQGLDPVDLQSDRVQALIRDELAREVKNRPGYKAEERIGTFRFLAEPLSIENGLLTQTMKVRRNVVFERFVDLIATMFDG</sequence>
<dbReference type="SUPFAM" id="SSF56801">
    <property type="entry name" value="Acetyl-CoA synthetase-like"/>
    <property type="match status" value="1"/>
</dbReference>
<dbReference type="InterPro" id="IPR042099">
    <property type="entry name" value="ANL_N_sf"/>
</dbReference>
<gene>
    <name evidence="2" type="ORF">VPK24_02750</name>
</gene>
<dbReference type="InterPro" id="IPR000873">
    <property type="entry name" value="AMP-dep_synth/lig_dom"/>
</dbReference>
<dbReference type="InterPro" id="IPR020845">
    <property type="entry name" value="AMP-binding_CS"/>
</dbReference>
<keyword evidence="3" id="KW-1185">Reference proteome</keyword>
<dbReference type="RefSeq" id="WP_393010521.1">
    <property type="nucleotide sequence ID" value="NZ_JAZAQF010000013.1"/>
</dbReference>
<comment type="caution">
    <text evidence="2">The sequence shown here is derived from an EMBL/GenBank/DDBJ whole genome shotgun (WGS) entry which is preliminary data.</text>
</comment>
<dbReference type="InterPro" id="IPR052987">
    <property type="entry name" value="Chloroplast_AMP-bd_Enzymes"/>
</dbReference>
<dbReference type="Pfam" id="PF00501">
    <property type="entry name" value="AMP-binding"/>
    <property type="match status" value="1"/>
</dbReference>
<dbReference type="PANTHER" id="PTHR43813">
    <property type="entry name" value="ACYL-ACTIVATING ENZYME 16, CHLOROPLASTIC-RELATED"/>
    <property type="match status" value="1"/>
</dbReference>
<evidence type="ECO:0000313" key="2">
    <source>
        <dbReference type="EMBL" id="MFG3816543.1"/>
    </source>
</evidence>
<dbReference type="EMBL" id="JAZAQF010000013">
    <property type="protein sequence ID" value="MFG3816543.1"/>
    <property type="molecule type" value="Genomic_DNA"/>
</dbReference>
<dbReference type="PROSITE" id="PS00455">
    <property type="entry name" value="AMP_BINDING"/>
    <property type="match status" value="1"/>
</dbReference>
<protein>
    <submittedName>
        <fullName evidence="2">AMP-binding protein</fullName>
    </submittedName>
</protein>
<dbReference type="Pfam" id="PF23562">
    <property type="entry name" value="AMP-binding_C_3"/>
    <property type="match status" value="1"/>
</dbReference>
<name>A0ABW7C9C7_9CYAN</name>
<dbReference type="Proteomes" id="UP001604335">
    <property type="component" value="Unassembled WGS sequence"/>
</dbReference>
<organism evidence="2 3">
    <name type="scientific">Limnothrix redekei LRLZ20PSL1</name>
    <dbReference type="NCBI Taxonomy" id="3112953"/>
    <lineage>
        <taxon>Bacteria</taxon>
        <taxon>Bacillati</taxon>
        <taxon>Cyanobacteriota</taxon>
        <taxon>Cyanophyceae</taxon>
        <taxon>Pseudanabaenales</taxon>
        <taxon>Pseudanabaenaceae</taxon>
        <taxon>Limnothrix</taxon>
    </lineage>
</organism>
<dbReference type="PANTHER" id="PTHR43813:SF1">
    <property type="entry name" value="ACYL-ACTIVATING ENZYME 16, CHLOROPLASTIC-RELATED"/>
    <property type="match status" value="1"/>
</dbReference>
<dbReference type="InterPro" id="IPR045851">
    <property type="entry name" value="AMP-bd_C_sf"/>
</dbReference>
<evidence type="ECO:0000313" key="3">
    <source>
        <dbReference type="Proteomes" id="UP001604335"/>
    </source>
</evidence>
<accession>A0ABW7C9C7</accession>
<dbReference type="Gene3D" id="3.40.50.12780">
    <property type="entry name" value="N-terminal domain of ligase-like"/>
    <property type="match status" value="1"/>
</dbReference>
<dbReference type="Gene3D" id="3.30.300.30">
    <property type="match status" value="1"/>
</dbReference>
<proteinExistence type="predicted"/>
<evidence type="ECO:0000259" key="1">
    <source>
        <dbReference type="Pfam" id="PF00501"/>
    </source>
</evidence>